<dbReference type="GO" id="GO:0016887">
    <property type="term" value="F:ATP hydrolysis activity"/>
    <property type="evidence" value="ECO:0007669"/>
    <property type="project" value="InterPro"/>
</dbReference>
<protein>
    <recommendedName>
        <fullName evidence="1">ATPase AAA-type core domain-containing protein</fullName>
    </recommendedName>
</protein>
<organism evidence="2">
    <name type="scientific">Collinsella intestinalis</name>
    <dbReference type="NCBI Taxonomy" id="147207"/>
    <lineage>
        <taxon>Bacteria</taxon>
        <taxon>Bacillati</taxon>
        <taxon>Actinomycetota</taxon>
        <taxon>Coriobacteriia</taxon>
        <taxon>Coriobacteriales</taxon>
        <taxon>Coriobacteriaceae</taxon>
        <taxon>Collinsella</taxon>
    </lineage>
</organism>
<dbReference type="InterPro" id="IPR027417">
    <property type="entry name" value="P-loop_NTPase"/>
</dbReference>
<dbReference type="EMBL" id="CACRTN010000014">
    <property type="protein sequence ID" value="VYU03263.1"/>
    <property type="molecule type" value="Genomic_DNA"/>
</dbReference>
<dbReference type="PANTHER" id="PTHR40396:SF1">
    <property type="entry name" value="ATPASE AAA-TYPE CORE DOMAIN-CONTAINING PROTEIN"/>
    <property type="match status" value="1"/>
</dbReference>
<gene>
    <name evidence="2" type="ORF">CILFYP54_00579</name>
</gene>
<feature type="domain" description="ATPase AAA-type core" evidence="1">
    <location>
        <begin position="48"/>
        <end position="397"/>
    </location>
</feature>
<dbReference type="InterPro" id="IPR003959">
    <property type="entry name" value="ATPase_AAA_core"/>
</dbReference>
<accession>A0A6N3BRV2</accession>
<dbReference type="PANTHER" id="PTHR40396">
    <property type="entry name" value="ATPASE-LIKE PROTEIN"/>
    <property type="match status" value="1"/>
</dbReference>
<name>A0A6N3BRV2_9ACTN</name>
<dbReference type="GO" id="GO:0005524">
    <property type="term" value="F:ATP binding"/>
    <property type="evidence" value="ECO:0007669"/>
    <property type="project" value="InterPro"/>
</dbReference>
<sequence>MLVRFSFKNFKSVGLEPVTLEMVSSAKVRRLKEHVCASSKEAKILRNAVIYGGNAAGKSSLYKAFAFMKAAVMGGGLPQDGIREYCRCGEGHSEDESTFDIQFVTEGRVFDYGFSCVLSKMHVTSEWLYSLGADARPVFLRDGTSSIDCSGVREAADDADVARLDVYAADFCHDQSESMGSGLFLSYMGKGRSFSVDSALDGFRSAFTWFDAGIEAIGVNQRASSTEYYTESSTLDQVAEVLSSFDTGVSGLCKEEVGMEELDKFVPPEIRFTIAELLKANAPKRDGDTFGLTVRNDNFFVGIERKGAGEPKATVLRTRHGGSLLTFDFQDESDGTRRLFDFMDILFTQSEDKVFVIDELNRSFHPMLTQHLVELFNMVHANDDCQLVFTTHENDIMSYEHFRRDEIWFVERDERGLSRLYPLDDFATDGARSDARLNKKYLEGRYGGVPVIDLSRARAALNVGEA</sequence>
<dbReference type="RefSeq" id="WP_421756189.1">
    <property type="nucleotide sequence ID" value="NZ_CACRTN010000014.1"/>
</dbReference>
<reference evidence="2" key="1">
    <citation type="submission" date="2019-11" db="EMBL/GenBank/DDBJ databases">
        <authorList>
            <person name="Feng L."/>
        </authorList>
    </citation>
    <scope>NUCLEOTIDE SEQUENCE</scope>
    <source>
        <strain evidence="2">CintestinalisLFYP54</strain>
    </source>
</reference>
<evidence type="ECO:0000313" key="2">
    <source>
        <dbReference type="EMBL" id="VYU03263.1"/>
    </source>
</evidence>
<dbReference type="Pfam" id="PF13304">
    <property type="entry name" value="AAA_21"/>
    <property type="match status" value="1"/>
</dbReference>
<dbReference type="SUPFAM" id="SSF52540">
    <property type="entry name" value="P-loop containing nucleoside triphosphate hydrolases"/>
    <property type="match status" value="1"/>
</dbReference>
<dbReference type="Gene3D" id="3.40.50.300">
    <property type="entry name" value="P-loop containing nucleotide triphosphate hydrolases"/>
    <property type="match status" value="1"/>
</dbReference>
<evidence type="ECO:0000259" key="1">
    <source>
        <dbReference type="Pfam" id="PF13304"/>
    </source>
</evidence>
<dbReference type="AlphaFoldDB" id="A0A6N3BRV2"/>
<proteinExistence type="predicted"/>